<dbReference type="OrthoDB" id="1055148at2759"/>
<dbReference type="SUPFAM" id="SSF48264">
    <property type="entry name" value="Cytochrome P450"/>
    <property type="match status" value="1"/>
</dbReference>
<comment type="caution">
    <text evidence="4">The sequence shown here is derived from an EMBL/GenBank/DDBJ whole genome shotgun (WGS) entry which is preliminary data.</text>
</comment>
<dbReference type="Gene3D" id="1.10.630.10">
    <property type="entry name" value="Cytochrome P450"/>
    <property type="match status" value="1"/>
</dbReference>
<evidence type="ECO:0000256" key="2">
    <source>
        <dbReference type="SAM" id="SignalP"/>
    </source>
</evidence>
<keyword evidence="2" id="KW-0732">Signal</keyword>
<proteinExistence type="inferred from homology"/>
<dbReference type="AlphaFoldDB" id="A0A815YTP9"/>
<evidence type="ECO:0000256" key="1">
    <source>
        <dbReference type="ARBA" id="ARBA00010617"/>
    </source>
</evidence>
<comment type="similarity">
    <text evidence="1">Belongs to the cytochrome P450 family.</text>
</comment>
<dbReference type="InterPro" id="IPR001128">
    <property type="entry name" value="Cyt_P450"/>
</dbReference>
<dbReference type="GO" id="GO:0016705">
    <property type="term" value="F:oxidoreductase activity, acting on paired donors, with incorporation or reduction of molecular oxygen"/>
    <property type="evidence" value="ECO:0007669"/>
    <property type="project" value="InterPro"/>
</dbReference>
<evidence type="ECO:0000313" key="3">
    <source>
        <dbReference type="EMBL" id="CAF1300818.1"/>
    </source>
</evidence>
<dbReference type="GO" id="GO:0020037">
    <property type="term" value="F:heme binding"/>
    <property type="evidence" value="ECO:0007669"/>
    <property type="project" value="InterPro"/>
</dbReference>
<organism evidence="4 5">
    <name type="scientific">Adineta steineri</name>
    <dbReference type="NCBI Taxonomy" id="433720"/>
    <lineage>
        <taxon>Eukaryota</taxon>
        <taxon>Metazoa</taxon>
        <taxon>Spiralia</taxon>
        <taxon>Gnathifera</taxon>
        <taxon>Rotifera</taxon>
        <taxon>Eurotatoria</taxon>
        <taxon>Bdelloidea</taxon>
        <taxon>Adinetida</taxon>
        <taxon>Adinetidae</taxon>
        <taxon>Adineta</taxon>
    </lineage>
</organism>
<feature type="chain" id="PRO_5036412553" evidence="2">
    <location>
        <begin position="16"/>
        <end position="101"/>
    </location>
</feature>
<dbReference type="InterPro" id="IPR036396">
    <property type="entry name" value="Cyt_P450_sf"/>
</dbReference>
<dbReference type="Pfam" id="PF00067">
    <property type="entry name" value="p450"/>
    <property type="match status" value="1"/>
</dbReference>
<protein>
    <submittedName>
        <fullName evidence="4">Uncharacterized protein</fullName>
    </submittedName>
</protein>
<evidence type="ECO:0000313" key="4">
    <source>
        <dbReference type="EMBL" id="CAF1575556.1"/>
    </source>
</evidence>
<dbReference type="GO" id="GO:0004497">
    <property type="term" value="F:monooxygenase activity"/>
    <property type="evidence" value="ECO:0007669"/>
    <property type="project" value="InterPro"/>
</dbReference>
<name>A0A815YTP9_9BILA</name>
<keyword evidence="5" id="KW-1185">Reference proteome</keyword>
<accession>A0A815YTP9</accession>
<reference evidence="4" key="1">
    <citation type="submission" date="2021-02" db="EMBL/GenBank/DDBJ databases">
        <authorList>
            <person name="Nowell W R."/>
        </authorList>
    </citation>
    <scope>NUCLEOTIDE SEQUENCE</scope>
</reference>
<evidence type="ECO:0000313" key="5">
    <source>
        <dbReference type="Proteomes" id="UP000663832"/>
    </source>
</evidence>
<dbReference type="Proteomes" id="UP000663832">
    <property type="component" value="Unassembled WGS sequence"/>
</dbReference>
<gene>
    <name evidence="3" type="ORF">BJG266_LOCUS32274</name>
    <name evidence="4" type="ORF">QVE165_LOCUS49333</name>
</gene>
<dbReference type="EMBL" id="CAJNOM010000889">
    <property type="protein sequence ID" value="CAF1575556.1"/>
    <property type="molecule type" value="Genomic_DNA"/>
</dbReference>
<feature type="signal peptide" evidence="2">
    <location>
        <begin position="1"/>
        <end position="15"/>
    </location>
</feature>
<sequence>MLWAAGFEPVRITLAWILAFLGTHPEVKQLVQQEVEALATRFCADKWDSSSSDAIWEAIRSMKSSGSSVSPTDPVDPPYPKWILWIPNGSFVSSMDPPYPQ</sequence>
<dbReference type="EMBL" id="CAJNOI010000529">
    <property type="protein sequence ID" value="CAF1300818.1"/>
    <property type="molecule type" value="Genomic_DNA"/>
</dbReference>
<dbReference type="GO" id="GO:0005506">
    <property type="term" value="F:iron ion binding"/>
    <property type="evidence" value="ECO:0007669"/>
    <property type="project" value="InterPro"/>
</dbReference>
<dbReference type="Proteomes" id="UP000663877">
    <property type="component" value="Unassembled WGS sequence"/>
</dbReference>